<keyword evidence="5" id="KW-0029">Amino-acid transport</keyword>
<dbReference type="PANTHER" id="PTHR11153:SF14">
    <property type="entry name" value="SIDEROFLEXIN-2"/>
    <property type="match status" value="1"/>
</dbReference>
<evidence type="ECO:0000256" key="7">
    <source>
        <dbReference type="ARBA" id="ARBA00023128"/>
    </source>
</evidence>
<dbReference type="PANTHER" id="PTHR11153">
    <property type="entry name" value="SIDEROFLEXIN"/>
    <property type="match status" value="1"/>
</dbReference>
<reference evidence="10" key="2">
    <citation type="submission" date="2015-02" db="UniProtKB">
        <authorList>
            <consortium name="EnsemblMetazoa"/>
        </authorList>
    </citation>
    <scope>IDENTIFICATION</scope>
</reference>
<protein>
    <recommendedName>
        <fullName evidence="9">Sidoreflexin</fullName>
    </recommendedName>
</protein>
<evidence type="ECO:0000256" key="4">
    <source>
        <dbReference type="ARBA" id="ARBA00022692"/>
    </source>
</evidence>
<dbReference type="NCBIfam" id="TIGR00798">
    <property type="entry name" value="mtc"/>
    <property type="match status" value="1"/>
</dbReference>
<dbReference type="Pfam" id="PF03820">
    <property type="entry name" value="SFXNs"/>
    <property type="match status" value="1"/>
</dbReference>
<dbReference type="GO" id="GO:0005743">
    <property type="term" value="C:mitochondrial inner membrane"/>
    <property type="evidence" value="ECO:0007669"/>
    <property type="project" value="TreeGrafter"/>
</dbReference>
<evidence type="ECO:0000256" key="8">
    <source>
        <dbReference type="ARBA" id="ARBA00023136"/>
    </source>
</evidence>
<dbReference type="STRING" id="126957.T1IIV2"/>
<evidence type="ECO:0000256" key="2">
    <source>
        <dbReference type="ARBA" id="ARBA00005974"/>
    </source>
</evidence>
<dbReference type="InterPro" id="IPR004686">
    <property type="entry name" value="Mtc"/>
</dbReference>
<comment type="similarity">
    <text evidence="2 9">Belongs to the sideroflexin family.</text>
</comment>
<evidence type="ECO:0000256" key="9">
    <source>
        <dbReference type="RuleBase" id="RU362000"/>
    </source>
</evidence>
<dbReference type="eggNOG" id="KOG3767">
    <property type="taxonomic scope" value="Eukaryota"/>
</dbReference>
<evidence type="ECO:0000256" key="6">
    <source>
        <dbReference type="ARBA" id="ARBA00022989"/>
    </source>
</evidence>
<keyword evidence="11" id="KW-1185">Reference proteome</keyword>
<comment type="subcellular location">
    <subcellularLocation>
        <location evidence="1 9">Mitochondrion membrane</location>
        <topology evidence="1 9">Multi-pass membrane protein</topology>
    </subcellularLocation>
</comment>
<dbReference type="OMA" id="LQRYVPF"/>
<proteinExistence type="inferred from homology"/>
<keyword evidence="8 9" id="KW-0472">Membrane</keyword>
<evidence type="ECO:0000313" key="10">
    <source>
        <dbReference type="EnsemblMetazoa" id="SMAR000805-PA"/>
    </source>
</evidence>
<dbReference type="Proteomes" id="UP000014500">
    <property type="component" value="Unassembled WGS sequence"/>
</dbReference>
<dbReference type="EMBL" id="JH430212">
    <property type="status" value="NOT_ANNOTATED_CDS"/>
    <property type="molecule type" value="Genomic_DNA"/>
</dbReference>
<keyword evidence="4 9" id="KW-0812">Transmembrane</keyword>
<comment type="caution">
    <text evidence="9">Lacks conserved residue(s) required for the propagation of feature annotation.</text>
</comment>
<sequence length="316" mass="36227">FFCSQGHQRINLDIPYWDLNTFIGRLKYYFWVTDPRTAFISNKKIDDAKELLNLYRHGQEPKHTTPKDIKYARKLYESAFHPDSGEKMNVFGRMSFQVPGGMVITGAMLQFYKTVPEVVFWQWMNQSFNAVVNYTNRNAESPLTPMKIGLAYVTATGSALITAIKLKSYLQRTTAPFMQRFVPFAAVAAANCANIPLMRQSELLEGIAVFDENGNKVTESRVAAVKGISQVVFSRIIMAAPGMLILPFIMQKLETYAWMKRVKYLHAPMQFDIYGTDSVHSLKVSTIKRFEPKKYYQMEGKLESTLPERVYFNKGL</sequence>
<evidence type="ECO:0000256" key="1">
    <source>
        <dbReference type="ARBA" id="ARBA00004225"/>
    </source>
</evidence>
<feature type="transmembrane region" description="Helical" evidence="9">
    <location>
        <begin position="232"/>
        <end position="250"/>
    </location>
</feature>
<reference evidence="11" key="1">
    <citation type="submission" date="2011-05" db="EMBL/GenBank/DDBJ databases">
        <authorList>
            <person name="Richards S.R."/>
            <person name="Qu J."/>
            <person name="Jiang H."/>
            <person name="Jhangiani S.N."/>
            <person name="Agravi P."/>
            <person name="Goodspeed R."/>
            <person name="Gross S."/>
            <person name="Mandapat C."/>
            <person name="Jackson L."/>
            <person name="Mathew T."/>
            <person name="Pu L."/>
            <person name="Thornton R."/>
            <person name="Saada N."/>
            <person name="Wilczek-Boney K.B."/>
            <person name="Lee S."/>
            <person name="Kovar C."/>
            <person name="Wu Y."/>
            <person name="Scherer S.E."/>
            <person name="Worley K.C."/>
            <person name="Muzny D.M."/>
            <person name="Gibbs R."/>
        </authorList>
    </citation>
    <scope>NUCLEOTIDE SEQUENCE</scope>
    <source>
        <strain evidence="11">Brora</strain>
    </source>
</reference>
<evidence type="ECO:0000313" key="11">
    <source>
        <dbReference type="Proteomes" id="UP000014500"/>
    </source>
</evidence>
<organism evidence="10 11">
    <name type="scientific">Strigamia maritima</name>
    <name type="common">European centipede</name>
    <name type="synonym">Geophilus maritimus</name>
    <dbReference type="NCBI Taxonomy" id="126957"/>
    <lineage>
        <taxon>Eukaryota</taxon>
        <taxon>Metazoa</taxon>
        <taxon>Ecdysozoa</taxon>
        <taxon>Arthropoda</taxon>
        <taxon>Myriapoda</taxon>
        <taxon>Chilopoda</taxon>
        <taxon>Pleurostigmophora</taxon>
        <taxon>Geophilomorpha</taxon>
        <taxon>Linotaeniidae</taxon>
        <taxon>Strigamia</taxon>
    </lineage>
</organism>
<dbReference type="GO" id="GO:0015075">
    <property type="term" value="F:monoatomic ion transmembrane transporter activity"/>
    <property type="evidence" value="ECO:0007669"/>
    <property type="project" value="InterPro"/>
</dbReference>
<evidence type="ECO:0000256" key="3">
    <source>
        <dbReference type="ARBA" id="ARBA00022448"/>
    </source>
</evidence>
<name>T1IIV2_STRMM</name>
<keyword evidence="3" id="KW-0813">Transport</keyword>
<dbReference type="AlphaFoldDB" id="T1IIV2"/>
<evidence type="ECO:0000256" key="5">
    <source>
        <dbReference type="ARBA" id="ARBA00022970"/>
    </source>
</evidence>
<dbReference type="EnsemblMetazoa" id="SMAR000805-RA">
    <property type="protein sequence ID" value="SMAR000805-PA"/>
    <property type="gene ID" value="SMAR000805"/>
</dbReference>
<dbReference type="GO" id="GO:0140300">
    <property type="term" value="P:serine import into mitochondrion"/>
    <property type="evidence" value="ECO:0007669"/>
    <property type="project" value="TreeGrafter"/>
</dbReference>
<keyword evidence="7 9" id="KW-0496">Mitochondrion</keyword>
<dbReference type="HOGENOM" id="CLU_039425_1_0_1"/>
<accession>T1IIV2</accession>
<dbReference type="PhylomeDB" id="T1IIV2"/>
<keyword evidence="6 9" id="KW-1133">Transmembrane helix</keyword>